<dbReference type="Pfam" id="PF21485">
    <property type="entry name" value="IF5A-like_N"/>
    <property type="match status" value="1"/>
</dbReference>
<dbReference type="GO" id="GO:0003746">
    <property type="term" value="F:translation elongation factor activity"/>
    <property type="evidence" value="ECO:0007669"/>
    <property type="project" value="InterPro"/>
</dbReference>
<dbReference type="SUPFAM" id="SSF50249">
    <property type="entry name" value="Nucleic acid-binding proteins"/>
    <property type="match status" value="1"/>
</dbReference>
<feature type="domain" description="Translation initiation factor 5A C-terminal" evidence="4">
    <location>
        <begin position="69"/>
        <end position="135"/>
    </location>
</feature>
<comment type="similarity">
    <text evidence="1">Belongs to the eIF-5A family.</text>
</comment>
<dbReference type="InterPro" id="IPR012340">
    <property type="entry name" value="NA-bd_OB-fold"/>
</dbReference>
<dbReference type="GO" id="GO:0045905">
    <property type="term" value="P:positive regulation of translational termination"/>
    <property type="evidence" value="ECO:0007669"/>
    <property type="project" value="InterPro"/>
</dbReference>
<dbReference type="InterPro" id="IPR019769">
    <property type="entry name" value="Trans_elong_IF5A_hypusine_site"/>
</dbReference>
<organism evidence="5">
    <name type="scientific">marine sediment metagenome</name>
    <dbReference type="NCBI Taxonomy" id="412755"/>
    <lineage>
        <taxon>unclassified sequences</taxon>
        <taxon>metagenomes</taxon>
        <taxon>ecological metagenomes</taxon>
    </lineage>
</organism>
<accession>X1NPS2</accession>
<keyword evidence="3" id="KW-0385">Hypusine</keyword>
<dbReference type="EMBL" id="BARV01014572">
    <property type="protein sequence ID" value="GAI20674.1"/>
    <property type="molecule type" value="Genomic_DNA"/>
</dbReference>
<dbReference type="AlphaFoldDB" id="X1NPS2"/>
<dbReference type="InterPro" id="IPR014722">
    <property type="entry name" value="Rib_uL2_dom2"/>
</dbReference>
<dbReference type="InterPro" id="IPR001884">
    <property type="entry name" value="IF5A-like"/>
</dbReference>
<dbReference type="Gene3D" id="2.30.30.30">
    <property type="match status" value="1"/>
</dbReference>
<evidence type="ECO:0000256" key="2">
    <source>
        <dbReference type="ARBA" id="ARBA00022917"/>
    </source>
</evidence>
<dbReference type="GO" id="GO:0043022">
    <property type="term" value="F:ribosome binding"/>
    <property type="evidence" value="ECO:0007669"/>
    <property type="project" value="InterPro"/>
</dbReference>
<sequence length="136" mass="15179">MVLKIINATEARVGTNILLEGEPYTIKKIDISKTGKHGHAKARIEAVGIINGQKKVFVIPGHDRLEVPLVNKKKGQVLSKNDTLKGTSEKASVMDLESFETIEVPCPDKEVFKEIKANSNVEYWDIEGKKIIKRKL</sequence>
<dbReference type="PIRSF" id="PIRSF003025">
    <property type="entry name" value="eIF5A"/>
    <property type="match status" value="1"/>
</dbReference>
<dbReference type="GO" id="GO:0045901">
    <property type="term" value="P:positive regulation of translational elongation"/>
    <property type="evidence" value="ECO:0007669"/>
    <property type="project" value="InterPro"/>
</dbReference>
<reference evidence="5" key="1">
    <citation type="journal article" date="2014" name="Front. Microbiol.">
        <title>High frequency of phylogenetically diverse reductive dehalogenase-homologous genes in deep subseafloor sedimentary metagenomes.</title>
        <authorList>
            <person name="Kawai M."/>
            <person name="Futagami T."/>
            <person name="Toyoda A."/>
            <person name="Takaki Y."/>
            <person name="Nishi S."/>
            <person name="Hori S."/>
            <person name="Arai W."/>
            <person name="Tsubouchi T."/>
            <person name="Morono Y."/>
            <person name="Uchiyama I."/>
            <person name="Ito T."/>
            <person name="Fujiyama A."/>
            <person name="Inagaki F."/>
            <person name="Takami H."/>
        </authorList>
    </citation>
    <scope>NUCLEOTIDE SEQUENCE</scope>
    <source>
        <strain evidence="5">Expedition CK06-06</strain>
    </source>
</reference>
<keyword evidence="2" id="KW-0648">Protein biosynthesis</keyword>
<proteinExistence type="inferred from homology"/>
<dbReference type="NCBIfam" id="TIGR00037">
    <property type="entry name" value="eIF_5A"/>
    <property type="match status" value="1"/>
</dbReference>
<dbReference type="InterPro" id="IPR020189">
    <property type="entry name" value="IF5A_C"/>
</dbReference>
<evidence type="ECO:0000256" key="1">
    <source>
        <dbReference type="ARBA" id="ARBA00006016"/>
    </source>
</evidence>
<dbReference type="InterPro" id="IPR048670">
    <property type="entry name" value="IF5A-like_N"/>
</dbReference>
<dbReference type="PROSITE" id="PS00302">
    <property type="entry name" value="IF5A_HYPUSINE"/>
    <property type="match status" value="1"/>
</dbReference>
<dbReference type="SMART" id="SM01376">
    <property type="entry name" value="eIF-5a"/>
    <property type="match status" value="1"/>
</dbReference>
<evidence type="ECO:0000256" key="3">
    <source>
        <dbReference type="ARBA" id="ARBA00023071"/>
    </source>
</evidence>
<evidence type="ECO:0000313" key="5">
    <source>
        <dbReference type="EMBL" id="GAI20674.1"/>
    </source>
</evidence>
<dbReference type="SUPFAM" id="SSF50104">
    <property type="entry name" value="Translation proteins SH3-like domain"/>
    <property type="match status" value="1"/>
</dbReference>
<gene>
    <name evidence="5" type="ORF">S06H3_25320</name>
</gene>
<comment type="caution">
    <text evidence="5">The sequence shown here is derived from an EMBL/GenBank/DDBJ whole genome shotgun (WGS) entry which is preliminary data.</text>
</comment>
<dbReference type="GO" id="GO:0003723">
    <property type="term" value="F:RNA binding"/>
    <property type="evidence" value="ECO:0007669"/>
    <property type="project" value="InterPro"/>
</dbReference>
<name>X1NPS2_9ZZZZ</name>
<protein>
    <recommendedName>
        <fullName evidence="4">Translation initiation factor 5A C-terminal domain-containing protein</fullName>
    </recommendedName>
</protein>
<dbReference type="PANTHER" id="PTHR11673">
    <property type="entry name" value="TRANSLATION INITIATION FACTOR 5A FAMILY MEMBER"/>
    <property type="match status" value="1"/>
</dbReference>
<evidence type="ECO:0000259" key="4">
    <source>
        <dbReference type="SMART" id="SM01376"/>
    </source>
</evidence>
<dbReference type="Gene3D" id="2.40.50.140">
    <property type="entry name" value="Nucleic acid-binding proteins"/>
    <property type="match status" value="1"/>
</dbReference>
<dbReference type="InterPro" id="IPR008991">
    <property type="entry name" value="Translation_prot_SH3-like_sf"/>
</dbReference>